<evidence type="ECO:0000256" key="1">
    <source>
        <dbReference type="ARBA" id="ARBA00004418"/>
    </source>
</evidence>
<dbReference type="InterPro" id="IPR039246">
    <property type="entry name" value="Flagellar_FlgA"/>
</dbReference>
<protein>
    <recommendedName>
        <fullName evidence="4">Flagella basal body P-ring formation protein FlgA</fullName>
    </recommendedName>
</protein>
<evidence type="ECO:0000313" key="6">
    <source>
        <dbReference type="EMBL" id="KHM50285.1"/>
    </source>
</evidence>
<dbReference type="InterPro" id="IPR036732">
    <property type="entry name" value="AFP_Neu5c_C_sf"/>
</dbReference>
<organism evidence="6 7">
    <name type="scientific">Anaerovibrio lipolyticus</name>
    <dbReference type="NCBI Taxonomy" id="82374"/>
    <lineage>
        <taxon>Bacteria</taxon>
        <taxon>Bacillati</taxon>
        <taxon>Bacillota</taxon>
        <taxon>Negativicutes</taxon>
        <taxon>Selenomonadales</taxon>
        <taxon>Selenomonadaceae</taxon>
        <taxon>Anaerovibrio</taxon>
    </lineage>
</organism>
<proteinExistence type="inferred from homology"/>
<keyword evidence="2 4" id="KW-0732">Signal</keyword>
<dbReference type="NCBIfam" id="TIGR03170">
    <property type="entry name" value="flgA_cterm"/>
    <property type="match status" value="1"/>
</dbReference>
<feature type="signal peptide" evidence="4">
    <location>
        <begin position="1"/>
        <end position="23"/>
    </location>
</feature>
<evidence type="ECO:0000256" key="3">
    <source>
        <dbReference type="ARBA" id="ARBA00022764"/>
    </source>
</evidence>
<dbReference type="RefSeq" id="WP_039211400.1">
    <property type="nucleotide sequence ID" value="NZ_JSCE01000228.1"/>
</dbReference>
<dbReference type="Pfam" id="PF13144">
    <property type="entry name" value="ChapFlgA"/>
    <property type="match status" value="1"/>
</dbReference>
<accession>A0A0B2JPH5</accession>
<comment type="caution">
    <text evidence="6">The sequence shown here is derived from an EMBL/GenBank/DDBJ whole genome shotgun (WGS) entry which is preliminary data.</text>
</comment>
<evidence type="ECO:0000313" key="7">
    <source>
        <dbReference type="Proteomes" id="UP000030993"/>
    </source>
</evidence>
<dbReference type="eggNOG" id="COG1261">
    <property type="taxonomic scope" value="Bacteria"/>
</dbReference>
<dbReference type="PANTHER" id="PTHR36307">
    <property type="entry name" value="FLAGELLA BASAL BODY P-RING FORMATION PROTEIN FLGA"/>
    <property type="match status" value="1"/>
</dbReference>
<dbReference type="SUPFAM" id="SSF51269">
    <property type="entry name" value="AFP III-like domain"/>
    <property type="match status" value="1"/>
</dbReference>
<dbReference type="InterPro" id="IPR013974">
    <property type="entry name" value="SAF"/>
</dbReference>
<dbReference type="AlphaFoldDB" id="A0A0B2JPH5"/>
<evidence type="ECO:0000259" key="5">
    <source>
        <dbReference type="SMART" id="SM00858"/>
    </source>
</evidence>
<comment type="function">
    <text evidence="4">Involved in the assembly process of the P-ring formation. It may associate with FlgF on the rod constituting a structure essential for the P-ring assembly or may act as a modulator protein for the P-ring assembly.</text>
</comment>
<evidence type="ECO:0000256" key="2">
    <source>
        <dbReference type="ARBA" id="ARBA00022729"/>
    </source>
</evidence>
<reference evidence="6 7" key="1">
    <citation type="journal article" date="2013" name="PLoS ONE">
        <title>Identification and characterization of three novel lipases belonging to families II and V from Anaerovibrio lipolyticus 5ST.</title>
        <authorList>
            <person name="Prive F."/>
            <person name="Kaderbhai N.N."/>
            <person name="Girdwood S."/>
            <person name="Worgan H.J."/>
            <person name="Pinloche E."/>
            <person name="Scollan N.D."/>
            <person name="Huws S.A."/>
            <person name="Newbold C.J."/>
        </authorList>
    </citation>
    <scope>NUCLEOTIDE SEQUENCE [LARGE SCALE GENOMIC DNA]</scope>
    <source>
        <strain evidence="6 7">5S</strain>
    </source>
</reference>
<keyword evidence="4" id="KW-1005">Bacterial flagellum biogenesis</keyword>
<comment type="subcellular location">
    <subcellularLocation>
        <location evidence="1 4">Periplasm</location>
    </subcellularLocation>
</comment>
<dbReference type="GO" id="GO:0044780">
    <property type="term" value="P:bacterial-type flagellum assembly"/>
    <property type="evidence" value="ECO:0007669"/>
    <property type="project" value="InterPro"/>
</dbReference>
<gene>
    <name evidence="6" type="ORF">NZ47_12310</name>
</gene>
<keyword evidence="3 4" id="KW-0574">Periplasm</keyword>
<name>A0A0B2JPH5_9FIRM</name>
<keyword evidence="7" id="KW-1185">Reference proteome</keyword>
<dbReference type="InterPro" id="IPR017585">
    <property type="entry name" value="SAF_FlgA"/>
</dbReference>
<sequence length="249" mass="27512">MNKILGLLLAVFLLLPMSASEGAKVVVAPTAQLPQVILREALIQQATIGIEDYLQTGGETRRHTIESINVPAGLRLPDGRITYRVTLPNGVRFSKGTLVNVDVLLNGRKYTTMRCLMRVRAYDMMVVANKQLVQGTEITAQDLRIDEREYKGENWTYFTDVKQVLGKVARRGIGQGEIITSINIQNAVIIHSGDLIDLTAVVNGIRVTTQGKAMENGREGDYIKVKNLASNKVVRGKVIDKNNVEISVR</sequence>
<dbReference type="PANTHER" id="PTHR36307:SF1">
    <property type="entry name" value="FLAGELLA BASAL BODY P-RING FORMATION PROTEIN FLGA"/>
    <property type="match status" value="1"/>
</dbReference>
<dbReference type="CDD" id="cd11614">
    <property type="entry name" value="SAF_CpaB_FlgA_like"/>
    <property type="match status" value="1"/>
</dbReference>
<dbReference type="Proteomes" id="UP000030993">
    <property type="component" value="Unassembled WGS sequence"/>
</dbReference>
<dbReference type="SMART" id="SM00858">
    <property type="entry name" value="SAF"/>
    <property type="match status" value="1"/>
</dbReference>
<evidence type="ECO:0000256" key="4">
    <source>
        <dbReference type="RuleBase" id="RU362063"/>
    </source>
</evidence>
<feature type="domain" description="SAF" evidence="5">
    <location>
        <begin position="123"/>
        <end position="185"/>
    </location>
</feature>
<dbReference type="EMBL" id="JSCE01000228">
    <property type="protein sequence ID" value="KHM50285.1"/>
    <property type="molecule type" value="Genomic_DNA"/>
</dbReference>
<feature type="chain" id="PRO_5039753868" description="Flagella basal body P-ring formation protein FlgA" evidence="4">
    <location>
        <begin position="24"/>
        <end position="249"/>
    </location>
</feature>
<dbReference type="Gene3D" id="3.90.1210.10">
    <property type="entry name" value="Antifreeze-like/N-acetylneuraminic acid synthase C-terminal domain"/>
    <property type="match status" value="1"/>
</dbReference>
<dbReference type="Gene3D" id="2.30.30.760">
    <property type="match status" value="1"/>
</dbReference>
<dbReference type="GO" id="GO:0042597">
    <property type="term" value="C:periplasmic space"/>
    <property type="evidence" value="ECO:0007669"/>
    <property type="project" value="UniProtKB-SubCell"/>
</dbReference>
<dbReference type="STRING" id="82374.NZ47_12310"/>
<comment type="similarity">
    <text evidence="4">Belongs to the FlgA family.</text>
</comment>